<dbReference type="STRING" id="1442371.A0A0D2KUN9"/>
<evidence type="ECO:0000313" key="2">
    <source>
        <dbReference type="EMBL" id="KIY00419.1"/>
    </source>
</evidence>
<evidence type="ECO:0008006" key="4">
    <source>
        <dbReference type="Google" id="ProtNLM"/>
    </source>
</evidence>
<sequence length="573" mass="63960">MGYGVFHALKDGGDKKRELSQGGQLPMDVHFINVERPGRVPNWQLSQITAHAMRRNHERRRGIEIRLATGPPSPRVNCRRVDKDHLLEQLSGEPRPNISNQDVDSRNPLLLLKHGRTANASTKAPPTAAPGDKKRAHPTTLPSSTSLCRLSKHGSSPETLSADTQADPCGCPACGAESLTLAAFSSTPTDSVFGGLRTDPFLRYPIASQDYFPAVIDHCRAVIAPSPAFFELFMTHDVLFEAIITWVLCTYLVDTPELKKAMLYHYGGCLSKIRECLLFPGSTRRAVMAAISNLAAVCAYFEDDESFTMHRNALRYLGQFKDDEDLRKRDIRASTKRPSSFHDALSYAQPRLKGKAGLPLGCSSSLAAGVSNPMEPVYPTLPFSAELSARLSRLCEGFRELALRRILCVQLIERLAMERGQIVRLASRATSDRDKSRALRERLTPIERLVWLGFSVFHLYTATYQLDREEMAETFLECSRKMVHGSQLENDCLLWGGCVVTATKEIAGCSLAQGEAVTKTLLSRFKMSIEEMDAVTQRFLWNESMSSCLTAALRHRFIVVPKIEETAEWRTWL</sequence>
<dbReference type="AlphaFoldDB" id="A0A0D2KUN9"/>
<feature type="region of interest" description="Disordered" evidence="1">
    <location>
        <begin position="115"/>
        <end position="162"/>
    </location>
</feature>
<name>A0A0D2KUN9_9EURO</name>
<evidence type="ECO:0000256" key="1">
    <source>
        <dbReference type="SAM" id="MobiDB-lite"/>
    </source>
</evidence>
<evidence type="ECO:0000313" key="3">
    <source>
        <dbReference type="Proteomes" id="UP000053411"/>
    </source>
</evidence>
<keyword evidence="3" id="KW-1185">Reference proteome</keyword>
<feature type="compositionally biased region" description="Polar residues" evidence="1">
    <location>
        <begin position="140"/>
        <end position="162"/>
    </location>
</feature>
<dbReference type="GeneID" id="27709850"/>
<dbReference type="VEuPathDB" id="FungiDB:Z520_04104"/>
<protein>
    <recommendedName>
        <fullName evidence="4">Transcription factor domain-containing protein</fullName>
    </recommendedName>
</protein>
<gene>
    <name evidence="2" type="ORF">Z520_04104</name>
</gene>
<dbReference type="EMBL" id="KN848067">
    <property type="protein sequence ID" value="KIY00419.1"/>
    <property type="molecule type" value="Genomic_DNA"/>
</dbReference>
<dbReference type="Proteomes" id="UP000053411">
    <property type="component" value="Unassembled WGS sequence"/>
</dbReference>
<proteinExistence type="predicted"/>
<reference evidence="2 3" key="1">
    <citation type="submission" date="2015-01" db="EMBL/GenBank/DDBJ databases">
        <title>The Genome Sequence of Fonsecaea multimorphosa CBS 102226.</title>
        <authorList>
            <consortium name="The Broad Institute Genomics Platform"/>
            <person name="Cuomo C."/>
            <person name="de Hoog S."/>
            <person name="Gorbushina A."/>
            <person name="Stielow B."/>
            <person name="Teixiera M."/>
            <person name="Abouelleil A."/>
            <person name="Chapman S.B."/>
            <person name="Priest M."/>
            <person name="Young S.K."/>
            <person name="Wortman J."/>
            <person name="Nusbaum C."/>
            <person name="Birren B."/>
        </authorList>
    </citation>
    <scope>NUCLEOTIDE SEQUENCE [LARGE SCALE GENOMIC DNA]</scope>
    <source>
        <strain evidence="2 3">CBS 102226</strain>
    </source>
</reference>
<dbReference type="OrthoDB" id="3469225at2759"/>
<organism evidence="2 3">
    <name type="scientific">Fonsecaea multimorphosa CBS 102226</name>
    <dbReference type="NCBI Taxonomy" id="1442371"/>
    <lineage>
        <taxon>Eukaryota</taxon>
        <taxon>Fungi</taxon>
        <taxon>Dikarya</taxon>
        <taxon>Ascomycota</taxon>
        <taxon>Pezizomycotina</taxon>
        <taxon>Eurotiomycetes</taxon>
        <taxon>Chaetothyriomycetidae</taxon>
        <taxon>Chaetothyriales</taxon>
        <taxon>Herpotrichiellaceae</taxon>
        <taxon>Fonsecaea</taxon>
    </lineage>
</organism>
<accession>A0A0D2KUN9</accession>
<dbReference type="RefSeq" id="XP_016634541.1">
    <property type="nucleotide sequence ID" value="XM_016774614.1"/>
</dbReference>